<dbReference type="Pfam" id="PF05225">
    <property type="entry name" value="HTH_psq"/>
    <property type="match status" value="1"/>
</dbReference>
<dbReference type="Proteomes" id="UP000178068">
    <property type="component" value="Unassembled WGS sequence"/>
</dbReference>
<dbReference type="GO" id="GO:0003677">
    <property type="term" value="F:DNA binding"/>
    <property type="evidence" value="ECO:0007669"/>
    <property type="project" value="InterPro"/>
</dbReference>
<dbReference type="AlphaFoldDB" id="A0A1G1WQW6"/>
<dbReference type="SMART" id="SM00470">
    <property type="entry name" value="ParB"/>
    <property type="match status" value="1"/>
</dbReference>
<dbReference type="EMBL" id="MHCZ01000014">
    <property type="protein sequence ID" value="OGY30118.1"/>
    <property type="molecule type" value="Genomic_DNA"/>
</dbReference>
<name>A0A1G1WQW6_9BACT</name>
<proteinExistence type="predicted"/>
<dbReference type="Gene3D" id="3.90.1530.10">
    <property type="entry name" value="Conserved hypothetical protein from pyrococcus furiosus pfu- 392566-001, ParB domain"/>
    <property type="match status" value="1"/>
</dbReference>
<feature type="domain" description="ParB-like N-terminal" evidence="1">
    <location>
        <begin position="3"/>
        <end position="89"/>
    </location>
</feature>
<dbReference type="InterPro" id="IPR007889">
    <property type="entry name" value="HTH_Psq"/>
</dbReference>
<gene>
    <name evidence="2" type="ORF">A3F35_03355</name>
</gene>
<dbReference type="STRING" id="1802603.A3F35_03355"/>
<accession>A0A1G1WQW6</accession>
<dbReference type="InterPro" id="IPR003115">
    <property type="entry name" value="ParB_N"/>
</dbReference>
<sequence length="259" mass="28685">MSKMFKIADLTTNLFVRHTLNEDRVLQLAELMESGVKLDPIKITRGKEIIDGRHRVEVHKFLDLDEIACEIVDVKNRAEMISMAYQANLGGALPPTQADTDHTIEQLIEAGETIKRIAELLGLPAALVRKHVSTVKSRMARVKLQQAVDAVASGGLTVAKAAEKFGVDEDALRDKLTGGRKGKSRRGIGEITRSLTHEFRSHSQRNARMLKSLLDKYEDGDIGLKGVREVFAKIKQLQKKSAHSVADWEARLNSKGSGK</sequence>
<evidence type="ECO:0000259" key="1">
    <source>
        <dbReference type="SMART" id="SM00470"/>
    </source>
</evidence>
<comment type="caution">
    <text evidence="2">The sequence shown here is derived from an EMBL/GenBank/DDBJ whole genome shotgun (WGS) entry which is preliminary data.</text>
</comment>
<reference evidence="2 3" key="1">
    <citation type="journal article" date="2016" name="Nat. Commun.">
        <title>Thousands of microbial genomes shed light on interconnected biogeochemical processes in an aquifer system.</title>
        <authorList>
            <person name="Anantharaman K."/>
            <person name="Brown C.T."/>
            <person name="Hug L.A."/>
            <person name="Sharon I."/>
            <person name="Castelle C.J."/>
            <person name="Probst A.J."/>
            <person name="Thomas B.C."/>
            <person name="Singh A."/>
            <person name="Wilkins M.J."/>
            <person name="Karaoz U."/>
            <person name="Brodie E.L."/>
            <person name="Williams K.H."/>
            <person name="Hubbard S.S."/>
            <person name="Banfield J.F."/>
        </authorList>
    </citation>
    <scope>NUCLEOTIDE SEQUENCE [LARGE SCALE GENOMIC DNA]</scope>
</reference>
<dbReference type="Gene3D" id="1.10.10.60">
    <property type="entry name" value="Homeodomain-like"/>
    <property type="match status" value="1"/>
</dbReference>
<protein>
    <recommendedName>
        <fullName evidence="1">ParB-like N-terminal domain-containing protein</fullName>
    </recommendedName>
</protein>
<dbReference type="InterPro" id="IPR036086">
    <property type="entry name" value="ParB/Sulfiredoxin_sf"/>
</dbReference>
<evidence type="ECO:0000313" key="3">
    <source>
        <dbReference type="Proteomes" id="UP000178068"/>
    </source>
</evidence>
<organism evidence="2 3">
    <name type="scientific">Candidatus Woykebacteria bacterium RIFCSPHIGHO2_12_FULL_45_10</name>
    <dbReference type="NCBI Taxonomy" id="1802603"/>
    <lineage>
        <taxon>Bacteria</taxon>
        <taxon>Candidatus Woykeibacteriota</taxon>
    </lineage>
</organism>
<dbReference type="SUPFAM" id="SSF110849">
    <property type="entry name" value="ParB/Sulfiredoxin"/>
    <property type="match status" value="1"/>
</dbReference>
<evidence type="ECO:0000313" key="2">
    <source>
        <dbReference type="EMBL" id="OGY30118.1"/>
    </source>
</evidence>